<dbReference type="Pfam" id="PF13454">
    <property type="entry name" value="NAD_binding_9"/>
    <property type="match status" value="1"/>
</dbReference>
<dbReference type="PANTHER" id="PTHR38663">
    <property type="match status" value="1"/>
</dbReference>
<keyword evidence="3" id="KW-1185">Reference proteome</keyword>
<organism evidence="2 3">
    <name type="scientific">Natranaeroarchaeum sulfidigenes</name>
    <dbReference type="NCBI Taxonomy" id="2784880"/>
    <lineage>
        <taxon>Archaea</taxon>
        <taxon>Methanobacteriati</taxon>
        <taxon>Methanobacteriota</taxon>
        <taxon>Stenosarchaea group</taxon>
        <taxon>Halobacteria</taxon>
        <taxon>Halobacteriales</taxon>
        <taxon>Natronoarchaeaceae</taxon>
        <taxon>Natranaeroarchaeum</taxon>
    </lineage>
</organism>
<evidence type="ECO:0000313" key="3">
    <source>
        <dbReference type="Proteomes" id="UP000663586"/>
    </source>
</evidence>
<dbReference type="EMBL" id="CP064786">
    <property type="protein sequence ID" value="QSG02192.1"/>
    <property type="molecule type" value="Genomic_DNA"/>
</dbReference>
<feature type="domain" description="FAD-dependent urate hydroxylase HpyO/Asp monooxygenase CreE-like FAD/NAD(P)-binding" evidence="1">
    <location>
        <begin position="14"/>
        <end position="161"/>
    </location>
</feature>
<sequence>MSNDTHSPERFGCAIIGGGIHGTYLANRLVEDTQFGPADIAIFDPHEQLLESFRRKAQRCGMETLRSTFVHHVGAEAFGLERFADEYDRRDELVSTIDYPARPSLSLFLDYADEIIATSGLDSCHRRTHVEAIRPTDRDRLALETVEGRAIADTCVLAMGHGGRHTRPDWAQGIDDVVHVWGEFDPARTVDRTLIVGGGITAGQLACTLSESETVGLVSRHPLDWEVSEAAPPWINWSRIESELHTHPPGSKARLEVARDARNDASMPPYLYAELDERIDEGALVIESGDIETVERQDDGIALSIRHVRDLVGDRVVLATGFEPVFEHPFVDRVAQECSLARGYDGMPLLDDETLAWRHDQGQLSNLFVTGALALGTVGPYAPNIPGARRAADRIVPSIATQLERADLAAMGP</sequence>
<name>A0A897MP72_9EURY</name>
<dbReference type="Gene3D" id="3.50.50.60">
    <property type="entry name" value="FAD/NAD(P)-binding domain"/>
    <property type="match status" value="1"/>
</dbReference>
<dbReference type="InterPro" id="IPR036188">
    <property type="entry name" value="FAD/NAD-bd_sf"/>
</dbReference>
<accession>A0A897MP72</accession>
<protein>
    <submittedName>
        <fullName evidence="2">Putative flavoprotein CzcO associated with the cation diffusion facilitator CzcD</fullName>
    </submittedName>
</protein>
<reference evidence="2" key="1">
    <citation type="submission" date="2020-11" db="EMBL/GenBank/DDBJ databases">
        <title>Carbohydrate-dependent, anaerobic sulfur respiration: A novel catabolism in halophilic archaea.</title>
        <authorList>
            <person name="Sorokin D.Y."/>
            <person name="Messina E."/>
            <person name="Smedile F."/>
            <person name="La Cono V."/>
            <person name="Hallsworth J.E."/>
            <person name="Yakimov M.M."/>
        </authorList>
    </citation>
    <scope>NUCLEOTIDE SEQUENCE</scope>
    <source>
        <strain evidence="2">AArc-S</strain>
    </source>
</reference>
<proteinExistence type="predicted"/>
<dbReference type="PANTHER" id="PTHR38663:SF1">
    <property type="entry name" value="L-ORNITHINE N(5)-MONOOXYGENASE"/>
    <property type="match status" value="1"/>
</dbReference>
<dbReference type="Proteomes" id="UP000663586">
    <property type="component" value="Chromosome"/>
</dbReference>
<dbReference type="GeneID" id="70684357"/>
<dbReference type="RefSeq" id="WP_238479333.1">
    <property type="nucleotide sequence ID" value="NZ_CP064786.1"/>
</dbReference>
<dbReference type="InterPro" id="IPR038732">
    <property type="entry name" value="HpyO/CreE_NAD-binding"/>
</dbReference>
<evidence type="ECO:0000259" key="1">
    <source>
        <dbReference type="Pfam" id="PF13454"/>
    </source>
</evidence>
<evidence type="ECO:0000313" key="2">
    <source>
        <dbReference type="EMBL" id="QSG02192.1"/>
    </source>
</evidence>
<gene>
    <name evidence="2" type="primary">czcO2</name>
    <name evidence="2" type="ORF">AArcS_0970</name>
</gene>
<dbReference type="AlphaFoldDB" id="A0A897MP72"/>
<dbReference type="SUPFAM" id="SSF51905">
    <property type="entry name" value="FAD/NAD(P)-binding domain"/>
    <property type="match status" value="2"/>
</dbReference>
<dbReference type="KEGG" id="hara:AArcS_0970"/>